<gene>
    <name evidence="2" type="ORF">B0W48_06310</name>
</gene>
<dbReference type="RefSeq" id="WP_077536155.1">
    <property type="nucleotide sequence ID" value="NZ_CANLYY010000015.1"/>
</dbReference>
<feature type="domain" description="VOC" evidence="1">
    <location>
        <begin position="2"/>
        <end position="130"/>
    </location>
</feature>
<dbReference type="AlphaFoldDB" id="A0A1Q2GWD9"/>
<evidence type="ECO:0000313" key="2">
    <source>
        <dbReference type="EMBL" id="AQP99449.1"/>
    </source>
</evidence>
<reference evidence="2 3" key="1">
    <citation type="submission" date="2017-02" db="EMBL/GenBank/DDBJ databases">
        <title>Complete genome sequence of the cold-active Pseudoalteromonas aliena strain EH1 isolated from Arctic seawater.</title>
        <authorList>
            <person name="Kim E."/>
            <person name="Heo E."/>
            <person name="Kim H."/>
            <person name="Kim D."/>
        </authorList>
    </citation>
    <scope>NUCLEOTIDE SEQUENCE [LARGE SCALE GENOMIC DNA]</scope>
    <source>
        <strain evidence="2 3">EH1</strain>
    </source>
</reference>
<evidence type="ECO:0000259" key="1">
    <source>
        <dbReference type="PROSITE" id="PS51819"/>
    </source>
</evidence>
<dbReference type="EMBL" id="CP019628">
    <property type="protein sequence ID" value="AQP99449.1"/>
    <property type="molecule type" value="Genomic_DNA"/>
</dbReference>
<protein>
    <recommendedName>
        <fullName evidence="1">VOC domain-containing protein</fullName>
    </recommendedName>
</protein>
<dbReference type="KEGG" id="paln:B0W48_06310"/>
<evidence type="ECO:0000313" key="3">
    <source>
        <dbReference type="Proteomes" id="UP000188243"/>
    </source>
</evidence>
<dbReference type="SUPFAM" id="SSF54593">
    <property type="entry name" value="Glyoxalase/Bleomycin resistance protein/Dihydroxybiphenyl dioxygenase"/>
    <property type="match status" value="1"/>
</dbReference>
<name>A0A1Q2GWD9_9GAMM</name>
<dbReference type="InterPro" id="IPR037523">
    <property type="entry name" value="VOC_core"/>
</dbReference>
<accession>A0A1Q2GWD9</accession>
<dbReference type="Gene3D" id="3.10.180.10">
    <property type="entry name" value="2,3-Dihydroxybiphenyl 1,2-Dioxygenase, domain 1"/>
    <property type="match status" value="1"/>
</dbReference>
<dbReference type="STRING" id="247523.B0W48_06310"/>
<dbReference type="Proteomes" id="UP000188243">
    <property type="component" value="Chromosome"/>
</dbReference>
<dbReference type="InterPro" id="IPR029068">
    <property type="entry name" value="Glyas_Bleomycin-R_OHBP_Dase"/>
</dbReference>
<proteinExistence type="predicted"/>
<sequence>MRLDHVLIASADYPVMRQFFINSIGLTQGYRPPFSFEGSWLYGTDNIALIHLVNAAGNKAQQRYLSAVNSKMQGRGVVDHIAIRSLRYQAFKNRLDQTGVIYFERSVPELLEHQIFIDGPEGLKIEMLFNSNEI</sequence>
<dbReference type="PROSITE" id="PS51819">
    <property type="entry name" value="VOC"/>
    <property type="match status" value="1"/>
</dbReference>
<organism evidence="2 3">
    <name type="scientific">Pseudoalteromonas aliena</name>
    <dbReference type="NCBI Taxonomy" id="247523"/>
    <lineage>
        <taxon>Bacteria</taxon>
        <taxon>Pseudomonadati</taxon>
        <taxon>Pseudomonadota</taxon>
        <taxon>Gammaproteobacteria</taxon>
        <taxon>Alteromonadales</taxon>
        <taxon>Pseudoalteromonadaceae</taxon>
        <taxon>Pseudoalteromonas</taxon>
    </lineage>
</organism>